<dbReference type="PROSITE" id="PS50082">
    <property type="entry name" value="WD_REPEATS_2"/>
    <property type="match status" value="1"/>
</dbReference>
<dbReference type="Proteomes" id="UP000236749">
    <property type="component" value="Segment"/>
</dbReference>
<dbReference type="InterPro" id="IPR015943">
    <property type="entry name" value="WD40/YVTN_repeat-like_dom_sf"/>
</dbReference>
<evidence type="ECO:0000313" key="4">
    <source>
        <dbReference type="EMBL" id="AGD92486.1"/>
    </source>
</evidence>
<keyword evidence="2" id="KW-0853">WD repeat</keyword>
<protein>
    <submittedName>
        <fullName evidence="4">Putative BTB/POZ domain-containing protein</fullName>
    </submittedName>
</protein>
<keyword evidence="3" id="KW-0677">Repeat</keyword>
<name>L7Y4L6_9VIRU</name>
<evidence type="ECO:0000256" key="1">
    <source>
        <dbReference type="ARBA" id="ARBA00006497"/>
    </source>
</evidence>
<evidence type="ECO:0000313" key="5">
    <source>
        <dbReference type="Proteomes" id="UP000236749"/>
    </source>
</evidence>
<dbReference type="InterPro" id="IPR001680">
    <property type="entry name" value="WD40_rpt"/>
</dbReference>
<dbReference type="Gene3D" id="2.130.10.10">
    <property type="entry name" value="YVTN repeat-like/Quinoprotein amine dehydrogenase"/>
    <property type="match status" value="1"/>
</dbReference>
<dbReference type="EMBL" id="JX885207">
    <property type="protein sequence ID" value="AGD92486.1"/>
    <property type="molecule type" value="Genomic_DNA"/>
</dbReference>
<evidence type="ECO:0000256" key="3">
    <source>
        <dbReference type="ARBA" id="ARBA00022737"/>
    </source>
</evidence>
<dbReference type="Pfam" id="PF00400">
    <property type="entry name" value="WD40"/>
    <property type="match status" value="1"/>
</dbReference>
<gene>
    <name evidence="4" type="ORF">LBA_00568</name>
</gene>
<sequence length="476" mass="56524">MKLNLIKSLRVIRYFIKNNMQKLQCNKSTNIKLILEDIKIQITFSLNKIDLIICGSYFENLLTKFKENFIKRIKIIVPNAFVSYDVIMSLLGKKTNIGNIPDYQHILETIICRNFFCLDIDYNFLNNIILPIDDLIMFNLLIKTLTVINKVDDYIDLIFTYVPKNYNFNESYYDFLNTFTKFSQTKYLITGNRGDYSIIAIFDLNKKIIQRVKPGKIDVVFLSNDKILVHTLIKNTYINKFHWIYRENFDTFNINNLKHSFFDKNKCIEFTRYNAYLKYKSTNYYHMTHKIQMHGDKIRIYDTRGILIKKLYKNNINICNYEIDWNKIKASEIITSRDEKYLIFTSPFDKNQIIYQKIIVVDIQNEKILLEINNPHELEISEIRISNNNNFIISSSECEIKSWNLFSGKLDKNYIGHKNSIISVDISSDNKYLLSADNKCIINLWNILTGRIITTRNIRQECDIEEISELRFLNNN</sequence>
<dbReference type="PANTHER" id="PTHR19848">
    <property type="entry name" value="WD40 REPEAT PROTEIN"/>
    <property type="match status" value="1"/>
</dbReference>
<dbReference type="PROSITE" id="PS50294">
    <property type="entry name" value="WD_REPEATS_REGION"/>
    <property type="match status" value="1"/>
</dbReference>
<evidence type="ECO:0000256" key="2">
    <source>
        <dbReference type="ARBA" id="ARBA00022574"/>
    </source>
</evidence>
<dbReference type="SUPFAM" id="SSF50998">
    <property type="entry name" value="Quinoprotein alcohol dehydrogenase-like"/>
    <property type="match status" value="1"/>
</dbReference>
<proteinExistence type="inferred from homology"/>
<organism evidence="4 5">
    <name type="scientific">Megavirus lba</name>
    <dbReference type="NCBI Taxonomy" id="1235314"/>
    <lineage>
        <taxon>Viruses</taxon>
        <taxon>Varidnaviria</taxon>
        <taxon>Bamfordvirae</taxon>
        <taxon>Nucleocytoviricota</taxon>
        <taxon>Megaviricetes</taxon>
        <taxon>Imitervirales</taxon>
        <taxon>Mimiviridae</taxon>
        <taxon>Megamimivirinae</taxon>
        <taxon>Megavirus</taxon>
        <taxon>Megavirus chilense</taxon>
    </lineage>
</organism>
<comment type="similarity">
    <text evidence="1">Belongs to the mimivirus BTB/WD family.</text>
</comment>
<dbReference type="InterPro" id="IPR011047">
    <property type="entry name" value="Quinoprotein_ADH-like_sf"/>
</dbReference>
<dbReference type="SMART" id="SM00320">
    <property type="entry name" value="WD40"/>
    <property type="match status" value="2"/>
</dbReference>
<reference evidence="4 5" key="1">
    <citation type="journal article" date="2013" name="Clin. Infect. Dis.">
        <title>First isolation of Mimivirus in a patient with pneumonia.</title>
        <authorList>
            <person name="Saadi H."/>
            <person name="Pagnier I."/>
            <person name="Colson P."/>
            <person name="Cherif J.K."/>
            <person name="Beji M."/>
            <person name="Boughalmi M."/>
            <person name="Azza S."/>
            <person name="Armstrong N."/>
            <person name="Robert C."/>
            <person name="Fournous G."/>
            <person name="La Scola B."/>
            <person name="Raoult D."/>
        </authorList>
    </citation>
    <scope>NUCLEOTIDE SEQUENCE [LARGE SCALE GENOMIC DNA]</scope>
    <source>
        <strain evidence="4">LBA111</strain>
    </source>
</reference>
<accession>L7Y4L6</accession>
<dbReference type="PANTHER" id="PTHR19848:SF8">
    <property type="entry name" value="F-BOX AND WD REPEAT DOMAIN CONTAINING 7"/>
    <property type="match status" value="1"/>
</dbReference>